<evidence type="ECO:0000259" key="6">
    <source>
        <dbReference type="Pfam" id="PF01568"/>
    </source>
</evidence>
<dbReference type="PROSITE" id="PS00932">
    <property type="entry name" value="MOLYBDOPTERIN_PROK_3"/>
    <property type="match status" value="1"/>
</dbReference>
<dbReference type="AlphaFoldDB" id="A0A376TH80"/>
<dbReference type="CDD" id="cd02793">
    <property type="entry name" value="MopB_CT_DMSOR-BSOR-TMAOR"/>
    <property type="match status" value="1"/>
</dbReference>
<dbReference type="GO" id="GO:0030288">
    <property type="term" value="C:outer membrane-bounded periplasmic space"/>
    <property type="evidence" value="ECO:0007669"/>
    <property type="project" value="TreeGrafter"/>
</dbReference>
<dbReference type="FunFam" id="2.40.40.20:FF:000009">
    <property type="entry name" value="Biotin sulfoxide reductase 2"/>
    <property type="match status" value="1"/>
</dbReference>
<evidence type="ECO:0000256" key="5">
    <source>
        <dbReference type="ARBA" id="ARBA00023002"/>
    </source>
</evidence>
<gene>
    <name evidence="7" type="primary">torA_1</name>
    <name evidence="7" type="ORF">NCTC8985_01855</name>
</gene>
<feature type="domain" description="Molybdopterin dinucleotide-binding" evidence="6">
    <location>
        <begin position="104"/>
        <end position="225"/>
    </location>
</feature>
<dbReference type="InterPro" id="IPR009010">
    <property type="entry name" value="Asp_de-COase-like_dom_sf"/>
</dbReference>
<accession>A0A376TH80</accession>
<dbReference type="GO" id="GO:0030151">
    <property type="term" value="F:molybdenum ion binding"/>
    <property type="evidence" value="ECO:0007669"/>
    <property type="project" value="TreeGrafter"/>
</dbReference>
<keyword evidence="4" id="KW-0479">Metal-binding</keyword>
<dbReference type="InterPro" id="IPR006657">
    <property type="entry name" value="MoPterin_dinucl-bd_dom"/>
</dbReference>
<evidence type="ECO:0000313" key="8">
    <source>
        <dbReference type="Proteomes" id="UP000254405"/>
    </source>
</evidence>
<proteinExistence type="inferred from homology"/>
<dbReference type="InterPro" id="IPR006655">
    <property type="entry name" value="Mopterin_OxRdtase_prok_CS"/>
</dbReference>
<dbReference type="Gene3D" id="2.40.40.20">
    <property type="match status" value="1"/>
</dbReference>
<organism evidence="7 8">
    <name type="scientific">Escherichia coli</name>
    <dbReference type="NCBI Taxonomy" id="562"/>
    <lineage>
        <taxon>Bacteria</taxon>
        <taxon>Pseudomonadati</taxon>
        <taxon>Pseudomonadota</taxon>
        <taxon>Gammaproteobacteria</taxon>
        <taxon>Enterobacterales</taxon>
        <taxon>Enterobacteriaceae</taxon>
        <taxon>Escherichia</taxon>
    </lineage>
</organism>
<dbReference type="GO" id="GO:0009061">
    <property type="term" value="P:anaerobic respiration"/>
    <property type="evidence" value="ECO:0007669"/>
    <property type="project" value="TreeGrafter"/>
</dbReference>
<dbReference type="SUPFAM" id="SSF53706">
    <property type="entry name" value="Formate dehydrogenase/DMSO reductase, domains 1-3"/>
    <property type="match status" value="1"/>
</dbReference>
<dbReference type="InterPro" id="IPR050612">
    <property type="entry name" value="Prok_Mopterin_Oxidored"/>
</dbReference>
<dbReference type="EMBL" id="UGCO01000001">
    <property type="protein sequence ID" value="STI76592.1"/>
    <property type="molecule type" value="Genomic_DNA"/>
</dbReference>
<comment type="cofactor">
    <cofactor evidence="1">
        <name>Mo-bis(molybdopterin guanine dinucleotide)</name>
        <dbReference type="ChEBI" id="CHEBI:60539"/>
    </cofactor>
</comment>
<dbReference type="Pfam" id="PF01568">
    <property type="entry name" value="Molydop_binding"/>
    <property type="match status" value="1"/>
</dbReference>
<dbReference type="GO" id="GO:0050626">
    <property type="term" value="F:trimethylamine-N-oxide reductase (cytochrome c) activity"/>
    <property type="evidence" value="ECO:0007669"/>
    <property type="project" value="UniProtKB-EC"/>
</dbReference>
<reference evidence="7 8" key="1">
    <citation type="submission" date="2018-06" db="EMBL/GenBank/DDBJ databases">
        <authorList>
            <consortium name="Pathogen Informatics"/>
            <person name="Doyle S."/>
        </authorList>
    </citation>
    <scope>NUCLEOTIDE SEQUENCE [LARGE SCALE GENOMIC DNA]</scope>
    <source>
        <strain evidence="7 8">NCTC8985</strain>
    </source>
</reference>
<dbReference type="InterPro" id="IPR041954">
    <property type="entry name" value="CT_DMSOR/BSOR/TMAOR"/>
</dbReference>
<dbReference type="Gene3D" id="3.40.228.10">
    <property type="entry name" value="Dimethylsulfoxide Reductase, domain 2"/>
    <property type="match status" value="1"/>
</dbReference>
<name>A0A376TH80_ECOLX</name>
<sequence>MGWLKRIWQEGVQQGKGRGVHLPAFDDFWNNKEYVEFDHPQMFVRHQAFREDPDLEPLGTPSGLIEIYSKTIADMNYDDCQGHPMWFEKIERSHGGPGSQKYPLHLQSVHPDFRLHSQLCESETLRQQYTVAGKEPVFINPQDASARGIRNGDVVRVFNARGQVLAGAVVSDRYAPGVARIHEGAWYDPDKGGEPGALCKYGNPNVLTIDIGTSQLAQATSAHTTLVEIEKYNGAVEQVTAF</sequence>
<evidence type="ECO:0000256" key="2">
    <source>
        <dbReference type="ARBA" id="ARBA00010312"/>
    </source>
</evidence>
<dbReference type="PANTHER" id="PTHR43742:SF4">
    <property type="entry name" value="TRIMETHYLAMINE-N-OXIDE REDUCTASE 1"/>
    <property type="match status" value="1"/>
</dbReference>
<dbReference type="SUPFAM" id="SSF50692">
    <property type="entry name" value="ADC-like"/>
    <property type="match status" value="1"/>
</dbReference>
<dbReference type="Gene3D" id="3.90.55.10">
    <property type="entry name" value="Dimethylsulfoxide Reductase, domain 3"/>
    <property type="match status" value="1"/>
</dbReference>
<evidence type="ECO:0000256" key="4">
    <source>
        <dbReference type="ARBA" id="ARBA00022723"/>
    </source>
</evidence>
<protein>
    <submittedName>
        <fullName evidence="7">Trimethylamine-N-oxide reductase</fullName>
        <ecNumber evidence="7">1.7.2.3</ecNumber>
    </submittedName>
</protein>
<comment type="similarity">
    <text evidence="2">Belongs to the prokaryotic molybdopterin-containing oxidoreductase family.</text>
</comment>
<evidence type="ECO:0000256" key="1">
    <source>
        <dbReference type="ARBA" id="ARBA00001942"/>
    </source>
</evidence>
<keyword evidence="3" id="KW-0500">Molybdenum</keyword>
<dbReference type="EC" id="1.7.2.3" evidence="7"/>
<dbReference type="PANTHER" id="PTHR43742">
    <property type="entry name" value="TRIMETHYLAMINE-N-OXIDE REDUCTASE"/>
    <property type="match status" value="1"/>
</dbReference>
<keyword evidence="5 7" id="KW-0560">Oxidoreductase</keyword>
<dbReference type="Proteomes" id="UP000254405">
    <property type="component" value="Unassembled WGS sequence"/>
</dbReference>
<dbReference type="GO" id="GO:0009055">
    <property type="term" value="F:electron transfer activity"/>
    <property type="evidence" value="ECO:0007669"/>
    <property type="project" value="TreeGrafter"/>
</dbReference>
<evidence type="ECO:0000256" key="3">
    <source>
        <dbReference type="ARBA" id="ARBA00022505"/>
    </source>
</evidence>
<evidence type="ECO:0000313" key="7">
    <source>
        <dbReference type="EMBL" id="STI76592.1"/>
    </source>
</evidence>
<dbReference type="GO" id="GO:0043546">
    <property type="term" value="F:molybdopterin cofactor binding"/>
    <property type="evidence" value="ECO:0007669"/>
    <property type="project" value="InterPro"/>
</dbReference>